<dbReference type="CDD" id="cd06588">
    <property type="entry name" value="PhnB_like"/>
    <property type="match status" value="1"/>
</dbReference>
<evidence type="ECO:0000259" key="1">
    <source>
        <dbReference type="Pfam" id="PF00903"/>
    </source>
</evidence>
<dbReference type="PANTHER" id="PTHR33990">
    <property type="entry name" value="PROTEIN YJDN-RELATED"/>
    <property type="match status" value="1"/>
</dbReference>
<dbReference type="RefSeq" id="WP_188697436.1">
    <property type="nucleotide sequence ID" value="NZ_BMLY01000007.1"/>
</dbReference>
<dbReference type="Gene3D" id="3.10.180.10">
    <property type="entry name" value="2,3-Dihydroxybiphenyl 1,2-Dioxygenase, domain 1"/>
    <property type="match status" value="1"/>
</dbReference>
<dbReference type="Proteomes" id="UP000621859">
    <property type="component" value="Unassembled WGS sequence"/>
</dbReference>
<accession>A0ABQ2PQU2</accession>
<reference evidence="3" key="1">
    <citation type="journal article" date="2019" name="Int. J. Syst. Evol. Microbiol.">
        <title>The Global Catalogue of Microorganisms (GCM) 10K type strain sequencing project: providing services to taxonomists for standard genome sequencing and annotation.</title>
        <authorList>
            <consortium name="The Broad Institute Genomics Platform"/>
            <consortium name="The Broad Institute Genome Sequencing Center for Infectious Disease"/>
            <person name="Wu L."/>
            <person name="Ma J."/>
        </authorList>
    </citation>
    <scope>NUCLEOTIDE SEQUENCE [LARGE SCALE GENOMIC DNA]</scope>
    <source>
        <strain evidence="3">CGMCC 1.8860</strain>
    </source>
</reference>
<protein>
    <submittedName>
        <fullName evidence="2">VOC family protein</fullName>
    </submittedName>
</protein>
<comment type="caution">
    <text evidence="2">The sequence shown here is derived from an EMBL/GenBank/DDBJ whole genome shotgun (WGS) entry which is preliminary data.</text>
</comment>
<proteinExistence type="predicted"/>
<dbReference type="Pfam" id="PF00903">
    <property type="entry name" value="Glyoxalase"/>
    <property type="match status" value="1"/>
</dbReference>
<dbReference type="EMBL" id="BMLY01000007">
    <property type="protein sequence ID" value="GGP27827.1"/>
    <property type="molecule type" value="Genomic_DNA"/>
</dbReference>
<dbReference type="SUPFAM" id="SSF54593">
    <property type="entry name" value="Glyoxalase/Bleomycin resistance protein/Dihydroxybiphenyl dioxygenase"/>
    <property type="match status" value="1"/>
</dbReference>
<sequence>MQVQPYLTFNGDCEAALLFYGEILGGQITFMMRFKDAPGSEPVDPAWADKIMHCNFSAGSTQFMAADCSPERASAKKSGFTMSVAVDTVAEGEKVFDGLAADGQITMPFQATFWTKGFGMLVDKFGTPWMVNCLEQPA</sequence>
<gene>
    <name evidence="2" type="ORF">GCM10010971_36460</name>
</gene>
<evidence type="ECO:0000313" key="2">
    <source>
        <dbReference type="EMBL" id="GGP27827.1"/>
    </source>
</evidence>
<evidence type="ECO:0000313" key="3">
    <source>
        <dbReference type="Proteomes" id="UP000621859"/>
    </source>
</evidence>
<dbReference type="InterPro" id="IPR004360">
    <property type="entry name" value="Glyas_Fos-R_dOase_dom"/>
</dbReference>
<organism evidence="2 3">
    <name type="scientific">Silvimonas amylolytica</name>
    <dbReference type="NCBI Taxonomy" id="449663"/>
    <lineage>
        <taxon>Bacteria</taxon>
        <taxon>Pseudomonadati</taxon>
        <taxon>Pseudomonadota</taxon>
        <taxon>Betaproteobacteria</taxon>
        <taxon>Neisseriales</taxon>
        <taxon>Chitinibacteraceae</taxon>
        <taxon>Silvimonas</taxon>
    </lineage>
</organism>
<dbReference type="InterPro" id="IPR028973">
    <property type="entry name" value="PhnB-like"/>
</dbReference>
<dbReference type="InterPro" id="IPR029068">
    <property type="entry name" value="Glyas_Bleomycin-R_OHBP_Dase"/>
</dbReference>
<dbReference type="PANTHER" id="PTHR33990:SF1">
    <property type="entry name" value="PROTEIN YJDN"/>
    <property type="match status" value="1"/>
</dbReference>
<feature type="domain" description="Glyoxalase/fosfomycin resistance/dioxygenase" evidence="1">
    <location>
        <begin position="8"/>
        <end position="130"/>
    </location>
</feature>
<name>A0ABQ2PQU2_9NEIS</name>
<keyword evidence="3" id="KW-1185">Reference proteome</keyword>